<name>A0A3L8E283_OOCBI</name>
<reference evidence="1" key="2">
    <citation type="submission" date="2018-07" db="EMBL/GenBank/DDBJ databases">
        <authorList>
            <person name="Mckenzie S.K."/>
            <person name="Kronauer D.J.C."/>
        </authorList>
    </citation>
    <scope>NUCLEOTIDE SEQUENCE</scope>
    <source>
        <strain evidence="1">Clonal line C1</strain>
    </source>
</reference>
<dbReference type="Proteomes" id="UP000279307">
    <property type="component" value="Chromosome 1"/>
</dbReference>
<organism evidence="1">
    <name type="scientific">Ooceraea biroi</name>
    <name type="common">Clonal raider ant</name>
    <name type="synonym">Cerapachys biroi</name>
    <dbReference type="NCBI Taxonomy" id="2015173"/>
    <lineage>
        <taxon>Eukaryota</taxon>
        <taxon>Metazoa</taxon>
        <taxon>Ecdysozoa</taxon>
        <taxon>Arthropoda</taxon>
        <taxon>Hexapoda</taxon>
        <taxon>Insecta</taxon>
        <taxon>Pterygota</taxon>
        <taxon>Neoptera</taxon>
        <taxon>Endopterygota</taxon>
        <taxon>Hymenoptera</taxon>
        <taxon>Apocrita</taxon>
        <taxon>Aculeata</taxon>
        <taxon>Formicoidea</taxon>
        <taxon>Formicidae</taxon>
        <taxon>Dorylinae</taxon>
        <taxon>Ooceraea</taxon>
    </lineage>
</organism>
<accession>A0A3L8E283</accession>
<dbReference type="EMBL" id="QOIP01000001">
    <property type="protein sequence ID" value="RLU26309.1"/>
    <property type="molecule type" value="Genomic_DNA"/>
</dbReference>
<proteinExistence type="predicted"/>
<sequence>MGDRQDSQWHGKPCRSASMCWSKQAGVIRGRSQELPERAGDGLLSSLAKAIWTVWVTRSRPALDISSWCKWDNKIENSEAVLEPVTLASIETSLAGYMPRMVMGRGIKPAGYPHFLIVYRYSG</sequence>
<evidence type="ECO:0000313" key="1">
    <source>
        <dbReference type="EMBL" id="RLU26309.1"/>
    </source>
</evidence>
<dbReference type="AlphaFoldDB" id="A0A3L8E283"/>
<comment type="caution">
    <text evidence="1">The sequence shown here is derived from an EMBL/GenBank/DDBJ whole genome shotgun (WGS) entry which is preliminary data.</text>
</comment>
<protein>
    <submittedName>
        <fullName evidence="1">Uncharacterized protein</fullName>
    </submittedName>
</protein>
<gene>
    <name evidence="1" type="ORF">DMN91_000103</name>
</gene>
<reference evidence="1" key="1">
    <citation type="journal article" date="2018" name="Genome Res.">
        <title>The genomic architecture and molecular evolution of ant odorant receptors.</title>
        <authorList>
            <person name="McKenzie S.K."/>
            <person name="Kronauer D.J.C."/>
        </authorList>
    </citation>
    <scope>NUCLEOTIDE SEQUENCE [LARGE SCALE GENOMIC DNA]</scope>
    <source>
        <strain evidence="1">Clonal line C1</strain>
    </source>
</reference>